<dbReference type="Pfam" id="PF13711">
    <property type="entry name" value="DUF4160"/>
    <property type="match status" value="1"/>
</dbReference>
<proteinExistence type="predicted"/>
<evidence type="ECO:0000313" key="1">
    <source>
        <dbReference type="EMBL" id="EHR3605248.1"/>
    </source>
</evidence>
<dbReference type="AlphaFoldDB" id="A0A9P2PQM0"/>
<protein>
    <submittedName>
        <fullName evidence="1">DUF4160 domain-containing protein</fullName>
    </submittedName>
</protein>
<dbReference type="RefSeq" id="WP_001046858.1">
    <property type="nucleotide sequence ID" value="NZ_CP015831.1"/>
</dbReference>
<sequence>MNLDEEFYELQKLFAQKDLLTEKRRSSGGGFMEILLVKRQNMKIKIYQEKGHQLPHIHIDYGKQAHAASYAIQSGDRIEGDLPKKYDSDVSSWLGRNRDKILEIWNALQAGAPYEPLIAELTGGV</sequence>
<comment type="caution">
    <text evidence="1">The sequence shown here is derived from an EMBL/GenBank/DDBJ whole genome shotgun (WGS) entry which is preliminary data.</text>
</comment>
<dbReference type="EMBL" id="ABAZXH010000001">
    <property type="protein sequence ID" value="EHR3605248.1"/>
    <property type="molecule type" value="Genomic_DNA"/>
</dbReference>
<organism evidence="1 2">
    <name type="scientific">Escherichia coli O157</name>
    <dbReference type="NCBI Taxonomy" id="1045010"/>
    <lineage>
        <taxon>Bacteria</taxon>
        <taxon>Pseudomonadati</taxon>
        <taxon>Pseudomonadota</taxon>
        <taxon>Gammaproteobacteria</taxon>
        <taxon>Enterobacterales</taxon>
        <taxon>Enterobacteriaceae</taxon>
        <taxon>Escherichia</taxon>
    </lineage>
</organism>
<evidence type="ECO:0000313" key="2">
    <source>
        <dbReference type="Proteomes" id="UP000695419"/>
    </source>
</evidence>
<gene>
    <name evidence="1" type="ORF">KTM58_000322</name>
</gene>
<dbReference type="Proteomes" id="UP000695419">
    <property type="component" value="Unassembled WGS sequence"/>
</dbReference>
<name>A0A9P2PQM0_ECOLX</name>
<accession>A0A9P2PQM0</accession>
<dbReference type="InterPro" id="IPR025427">
    <property type="entry name" value="DUF4160"/>
</dbReference>
<reference evidence="1" key="1">
    <citation type="submission" date="2021-06" db="EMBL/GenBank/DDBJ databases">
        <authorList>
            <consortium name="GenomeTrakr network: Whole genome sequencing for foodborne pathogen traceback"/>
        </authorList>
    </citation>
    <scope>NUCLEOTIDE SEQUENCE</scope>
    <source>
        <strain evidence="1">RM7481</strain>
    </source>
</reference>